<comment type="caution">
    <text evidence="4">The sequence shown here is derived from an EMBL/GenBank/DDBJ whole genome shotgun (WGS) entry which is preliminary data.</text>
</comment>
<dbReference type="SUPFAM" id="SSF51126">
    <property type="entry name" value="Pectin lyase-like"/>
    <property type="match status" value="2"/>
</dbReference>
<feature type="domain" description="Right handed beta helix" evidence="3">
    <location>
        <begin position="273"/>
        <end position="420"/>
    </location>
</feature>
<reference evidence="4" key="1">
    <citation type="submission" date="2022-08" db="EMBL/GenBank/DDBJ databases">
        <title>Novel sulfate-reducing endosymbionts in the free-living metamonad Anaeramoeba.</title>
        <authorList>
            <person name="Jerlstrom-Hultqvist J."/>
            <person name="Cepicka I."/>
            <person name="Gallot-Lavallee L."/>
            <person name="Salas-Leiva D."/>
            <person name="Curtis B.A."/>
            <person name="Zahonova K."/>
            <person name="Pipaliya S."/>
            <person name="Dacks J."/>
            <person name="Roger A.J."/>
        </authorList>
    </citation>
    <scope>NUCLEOTIDE SEQUENCE</scope>
    <source>
        <strain evidence="4">Schooner1</strain>
    </source>
</reference>
<feature type="signal peptide" evidence="2">
    <location>
        <begin position="1"/>
        <end position="19"/>
    </location>
</feature>
<dbReference type="InterPro" id="IPR011050">
    <property type="entry name" value="Pectin_lyase_fold/virulence"/>
</dbReference>
<dbReference type="InterPro" id="IPR012334">
    <property type="entry name" value="Pectin_lyas_fold"/>
</dbReference>
<evidence type="ECO:0000256" key="1">
    <source>
        <dbReference type="SAM" id="MobiDB-lite"/>
    </source>
</evidence>
<feature type="chain" id="PRO_5046810732" evidence="2">
    <location>
        <begin position="20"/>
        <end position="884"/>
    </location>
</feature>
<evidence type="ECO:0000313" key="4">
    <source>
        <dbReference type="EMBL" id="KAJ6229110.1"/>
    </source>
</evidence>
<dbReference type="SMART" id="SM00710">
    <property type="entry name" value="PbH1"/>
    <property type="match status" value="7"/>
</dbReference>
<evidence type="ECO:0000313" key="5">
    <source>
        <dbReference type="Proteomes" id="UP001150062"/>
    </source>
</evidence>
<protein>
    <submittedName>
        <fullName evidence="4">Secreted protein-related</fullName>
    </submittedName>
</protein>
<gene>
    <name evidence="4" type="ORF">M0813_08027</name>
</gene>
<sequence length="884" mass="101532">MMNYLIICIFLSLFLCAFGTDYYISSSEGDDSNNGLSASTPWETLDKVNSVLESSSGNTFSFKRGDQWRGQLRVLKSNNNIQAYGQLEDPLPLVKGSFPVTGWDKHNDNKKDNIWVAKQPDCPSDLESGDCGDIKLIFRNNEKLTKAREPNEKYYRIDTATDLKSLTDMTLNQPDNTWTGADVHVRSWSWYWEIRKRYFIDNSYYALDYENEYFYDDEDQKIYLYSKTDPNEDLIEAVYYPTGIYTEWERSNINIDHIELQHYWENGMYINKLTNGIISDNKLSKILTWGIKVHDAYDILIENNELENIYDTPIDYGTTTADHDCGNSYIRGNTITDSALECGIGKISQGIGIKIWGNGMIVEQNRIQNCGSNGIMVGYGNFNTIRENYINNTCLCFNDCGCMYIHTPSLIENNHLINPRGEMEASGMYDSYVMGGDREERQMGRGRIAVENGENMKWLHKILFGFYLDTAATDIEIKNNYIENCFVAGLNSLDGDSNKIEGNIFYNNGLSMELLLSNEKSSASNTITNNIFFSTSKSQRALRLPSEDKSFGNFQSNKYINPLTYLHIDLEYSDDYSITLYQRYKKSDFDTSGSTNSYHDYSQLYFENQKNIKTWTLDSESQVKLWITDSNEASLSYDDQTMSGGSMKVAITNTPSADNTIWTQPLEKVSLNTDKPYHIQFTAQSEDEFVLELFVIDATTDTYDKAVLYEYAILDQDERTFHFVFDTLLDETVTQAYLQLRTTDYTTPTNFWLKDFKIEQADIHIYDLNDVYPLKCNDQNTQSTIDLNADTYMDVDGNNVGTSLTLEPYTCQLLILKDYTQANTNPRPRDSEPSWHSWKPDTKCSQDNSDDNDDDTVSSAFAIQIIQLNTLILSFIIFLSQFLF</sequence>
<keyword evidence="5" id="KW-1185">Reference proteome</keyword>
<dbReference type="InterPro" id="IPR006626">
    <property type="entry name" value="PbH1"/>
</dbReference>
<dbReference type="Proteomes" id="UP001150062">
    <property type="component" value="Unassembled WGS sequence"/>
</dbReference>
<dbReference type="EMBL" id="JAOAOG010000323">
    <property type="protein sequence ID" value="KAJ6229110.1"/>
    <property type="molecule type" value="Genomic_DNA"/>
</dbReference>
<evidence type="ECO:0000256" key="2">
    <source>
        <dbReference type="SAM" id="SignalP"/>
    </source>
</evidence>
<dbReference type="PANTHER" id="PTHR36453:SF1">
    <property type="entry name" value="RIGHT HANDED BETA HELIX DOMAIN-CONTAINING PROTEIN"/>
    <property type="match status" value="1"/>
</dbReference>
<dbReference type="InterPro" id="IPR039448">
    <property type="entry name" value="Beta_helix"/>
</dbReference>
<dbReference type="Pfam" id="PF13229">
    <property type="entry name" value="Beta_helix"/>
    <property type="match status" value="1"/>
</dbReference>
<organism evidence="4 5">
    <name type="scientific">Anaeramoeba flamelloides</name>
    <dbReference type="NCBI Taxonomy" id="1746091"/>
    <lineage>
        <taxon>Eukaryota</taxon>
        <taxon>Metamonada</taxon>
        <taxon>Anaeramoebidae</taxon>
        <taxon>Anaeramoeba</taxon>
    </lineage>
</organism>
<accession>A0ABQ8X9Y0</accession>
<dbReference type="PANTHER" id="PTHR36453">
    <property type="entry name" value="SECRETED PROTEIN-RELATED"/>
    <property type="match status" value="1"/>
</dbReference>
<keyword evidence="2" id="KW-0732">Signal</keyword>
<evidence type="ECO:0000259" key="3">
    <source>
        <dbReference type="Pfam" id="PF13229"/>
    </source>
</evidence>
<name>A0ABQ8X9Y0_9EUKA</name>
<feature type="region of interest" description="Disordered" evidence="1">
    <location>
        <begin position="822"/>
        <end position="851"/>
    </location>
</feature>
<proteinExistence type="predicted"/>
<feature type="compositionally biased region" description="Basic and acidic residues" evidence="1">
    <location>
        <begin position="827"/>
        <end position="844"/>
    </location>
</feature>
<dbReference type="Gene3D" id="2.160.20.10">
    <property type="entry name" value="Single-stranded right-handed beta-helix, Pectin lyase-like"/>
    <property type="match status" value="2"/>
</dbReference>